<evidence type="ECO:0000256" key="3">
    <source>
        <dbReference type="ARBA" id="ARBA00022801"/>
    </source>
</evidence>
<comment type="caution">
    <text evidence="6">The sequence shown here is derived from an EMBL/GenBank/DDBJ whole genome shotgun (WGS) entry which is preliminary data.</text>
</comment>
<keyword evidence="2 5" id="KW-0547">Nucleotide-binding</keyword>
<gene>
    <name evidence="6" type="ORF">RD792_006630</name>
</gene>
<evidence type="ECO:0000256" key="5">
    <source>
        <dbReference type="RuleBase" id="RU365059"/>
    </source>
</evidence>
<keyword evidence="7" id="KW-1185">Reference proteome</keyword>
<dbReference type="InterPro" id="IPR027417">
    <property type="entry name" value="P-loop_NTPase"/>
</dbReference>
<evidence type="ECO:0000256" key="4">
    <source>
        <dbReference type="ARBA" id="ARBA00023134"/>
    </source>
</evidence>
<dbReference type="SUPFAM" id="SSF52540">
    <property type="entry name" value="P-loop containing nucleoside triphosphate hydrolases"/>
    <property type="match status" value="1"/>
</dbReference>
<accession>A0ABR0DBZ4</accession>
<evidence type="ECO:0000313" key="7">
    <source>
        <dbReference type="Proteomes" id="UP001291926"/>
    </source>
</evidence>
<keyword evidence="4 5" id="KW-0342">GTP-binding</keyword>
<dbReference type="Proteomes" id="UP001291926">
    <property type="component" value="Unassembled WGS sequence"/>
</dbReference>
<protein>
    <recommendedName>
        <fullName evidence="5">GPN-loop GTPase 2</fullName>
    </recommendedName>
</protein>
<sequence length="248" mass="27606">MIVGNISHGVILAAVDGGATPKGRRKNAPPLEKSSTVNVHCNYLMGNVSHDHRNGGDVRPPFWSRPDLRQVKCRLRSGRDQKPERRRHFAVAVRTLVGLGVHRDDEGGGGGGDIKGISHEKFVVRIHMQEVREIAATDEVKGKHFFLETYIKGHALKLDNTGRRLLTLTAVHLVDANLCSDPGKYVSALLLSLSTMLHLELPHVNVLSKIDLIESYGKLAFNLDFYTDAQDLTYLQHHLNQDPRSAKY</sequence>
<name>A0ABR0DBZ4_9LAMI</name>
<dbReference type="EMBL" id="JAYDYQ010002336">
    <property type="protein sequence ID" value="KAK4486784.1"/>
    <property type="molecule type" value="Genomic_DNA"/>
</dbReference>
<dbReference type="InterPro" id="IPR004130">
    <property type="entry name" value="Gpn"/>
</dbReference>
<evidence type="ECO:0000256" key="1">
    <source>
        <dbReference type="ARBA" id="ARBA00005290"/>
    </source>
</evidence>
<comment type="function">
    <text evidence="5">Small GTPase required for proper localization of RNA polymerase II and III (RNAPII and RNAPIII). May act at an RNAP assembly step prior to nuclear import.</text>
</comment>
<dbReference type="Pfam" id="PF03029">
    <property type="entry name" value="ATP_bind_1"/>
    <property type="match status" value="1"/>
</dbReference>
<comment type="subunit">
    <text evidence="5">Binds to RNA polymerase II (RNAPII).</text>
</comment>
<organism evidence="6 7">
    <name type="scientific">Penstemon davidsonii</name>
    <dbReference type="NCBI Taxonomy" id="160366"/>
    <lineage>
        <taxon>Eukaryota</taxon>
        <taxon>Viridiplantae</taxon>
        <taxon>Streptophyta</taxon>
        <taxon>Embryophyta</taxon>
        <taxon>Tracheophyta</taxon>
        <taxon>Spermatophyta</taxon>
        <taxon>Magnoliopsida</taxon>
        <taxon>eudicotyledons</taxon>
        <taxon>Gunneridae</taxon>
        <taxon>Pentapetalae</taxon>
        <taxon>asterids</taxon>
        <taxon>lamiids</taxon>
        <taxon>Lamiales</taxon>
        <taxon>Plantaginaceae</taxon>
        <taxon>Cheloneae</taxon>
        <taxon>Penstemon</taxon>
    </lineage>
</organism>
<proteinExistence type="inferred from homology"/>
<feature type="non-terminal residue" evidence="6">
    <location>
        <position position="248"/>
    </location>
</feature>
<dbReference type="Gene3D" id="3.40.50.300">
    <property type="entry name" value="P-loop containing nucleotide triphosphate hydrolases"/>
    <property type="match status" value="1"/>
</dbReference>
<dbReference type="PANTHER" id="PTHR21231:SF3">
    <property type="entry name" value="GPN-LOOP GTPASE 2"/>
    <property type="match status" value="1"/>
</dbReference>
<keyword evidence="3 5" id="KW-0378">Hydrolase</keyword>
<dbReference type="PANTHER" id="PTHR21231">
    <property type="entry name" value="XPA-BINDING PROTEIN 1-RELATED"/>
    <property type="match status" value="1"/>
</dbReference>
<evidence type="ECO:0000313" key="6">
    <source>
        <dbReference type="EMBL" id="KAK4486784.1"/>
    </source>
</evidence>
<comment type="similarity">
    <text evidence="1 5">Belongs to the GPN-loop GTPase family.</text>
</comment>
<evidence type="ECO:0000256" key="2">
    <source>
        <dbReference type="ARBA" id="ARBA00022741"/>
    </source>
</evidence>
<reference evidence="6 7" key="1">
    <citation type="journal article" date="2023" name="bioRxiv">
        <title>Genome report: Whole genome sequence and annotation of Penstemon davidsonii.</title>
        <authorList>
            <person name="Ostevik K.L."/>
            <person name="Alabady M."/>
            <person name="Zhang M."/>
            <person name="Rausher M.D."/>
        </authorList>
    </citation>
    <scope>NUCLEOTIDE SEQUENCE [LARGE SCALE GENOMIC DNA]</scope>
    <source>
        <strain evidence="6">DNT005</strain>
        <tissue evidence="6">Whole leaf</tissue>
    </source>
</reference>